<accession>T1AM77</accession>
<evidence type="ECO:0000256" key="4">
    <source>
        <dbReference type="ARBA" id="ARBA00023136"/>
    </source>
</evidence>
<feature type="domain" description="NADH-Ubiquinone oxidoreductase (complex I) chain 5 N-terminal" evidence="7">
    <location>
        <begin position="61"/>
        <end position="111"/>
    </location>
</feature>
<feature type="transmembrane region" description="Helical" evidence="5">
    <location>
        <begin position="110"/>
        <end position="128"/>
    </location>
</feature>
<keyword evidence="3 5" id="KW-1133">Transmembrane helix</keyword>
<evidence type="ECO:0000313" key="8">
    <source>
        <dbReference type="EMBL" id="EQD58482.1"/>
    </source>
</evidence>
<dbReference type="Gene3D" id="1.20.5.2700">
    <property type="match status" value="1"/>
</dbReference>
<feature type="transmembrane region" description="Helical" evidence="5">
    <location>
        <begin position="6"/>
        <end position="25"/>
    </location>
</feature>
<keyword evidence="2 5" id="KW-0812">Transmembrane</keyword>
<gene>
    <name evidence="8" type="ORF">B2A_04336</name>
</gene>
<reference evidence="8" key="2">
    <citation type="journal article" date="2014" name="ISME J.">
        <title>Microbial stratification in low pH oxic and suboxic macroscopic growths along an acid mine drainage.</title>
        <authorList>
            <person name="Mendez-Garcia C."/>
            <person name="Mesa V."/>
            <person name="Sprenger R.R."/>
            <person name="Richter M."/>
            <person name="Diez M.S."/>
            <person name="Solano J."/>
            <person name="Bargiela R."/>
            <person name="Golyshina O.V."/>
            <person name="Manteca A."/>
            <person name="Ramos J.L."/>
            <person name="Gallego J.R."/>
            <person name="Llorente I."/>
            <person name="Martins Dos Santos V.A."/>
            <person name="Jensen O.N."/>
            <person name="Pelaez A.I."/>
            <person name="Sanchez J."/>
            <person name="Ferrer M."/>
        </authorList>
    </citation>
    <scope>NUCLEOTIDE SEQUENCE</scope>
</reference>
<proteinExistence type="predicted"/>
<evidence type="ECO:0000256" key="5">
    <source>
        <dbReference type="SAM" id="Phobius"/>
    </source>
</evidence>
<dbReference type="InterPro" id="IPR003945">
    <property type="entry name" value="NU5C-like"/>
</dbReference>
<feature type="transmembrane region" description="Helical" evidence="5">
    <location>
        <begin position="192"/>
        <end position="217"/>
    </location>
</feature>
<evidence type="ECO:0000259" key="7">
    <source>
        <dbReference type="Pfam" id="PF00662"/>
    </source>
</evidence>
<dbReference type="PANTHER" id="PTHR42829:SF2">
    <property type="entry name" value="NADH-UBIQUINONE OXIDOREDUCTASE CHAIN 5"/>
    <property type="match status" value="1"/>
</dbReference>
<feature type="transmembrane region" description="Helical" evidence="5">
    <location>
        <begin position="573"/>
        <end position="593"/>
    </location>
</feature>
<keyword evidence="4 5" id="KW-0472">Membrane</keyword>
<feature type="transmembrane region" description="Helical" evidence="5">
    <location>
        <begin position="362"/>
        <end position="384"/>
    </location>
</feature>
<dbReference type="Pfam" id="PF00662">
    <property type="entry name" value="Proton_antipo_N"/>
    <property type="match status" value="1"/>
</dbReference>
<feature type="transmembrane region" description="Helical" evidence="5">
    <location>
        <begin position="267"/>
        <end position="288"/>
    </location>
</feature>
<dbReference type="GO" id="GO:0003954">
    <property type="term" value="F:NADH dehydrogenase activity"/>
    <property type="evidence" value="ECO:0007669"/>
    <property type="project" value="TreeGrafter"/>
</dbReference>
<feature type="transmembrane region" description="Helical" evidence="5">
    <location>
        <begin position="238"/>
        <end position="261"/>
    </location>
</feature>
<dbReference type="GO" id="GO:0015990">
    <property type="term" value="P:electron transport coupled proton transport"/>
    <property type="evidence" value="ECO:0007669"/>
    <property type="project" value="TreeGrafter"/>
</dbReference>
<reference evidence="8" key="1">
    <citation type="submission" date="2013-08" db="EMBL/GenBank/DDBJ databases">
        <authorList>
            <person name="Mendez C."/>
            <person name="Richter M."/>
            <person name="Ferrer M."/>
            <person name="Sanchez J."/>
        </authorList>
    </citation>
    <scope>NUCLEOTIDE SEQUENCE</scope>
</reference>
<organism evidence="8">
    <name type="scientific">mine drainage metagenome</name>
    <dbReference type="NCBI Taxonomy" id="410659"/>
    <lineage>
        <taxon>unclassified sequences</taxon>
        <taxon>metagenomes</taxon>
        <taxon>ecological metagenomes</taxon>
    </lineage>
</organism>
<evidence type="ECO:0000256" key="3">
    <source>
        <dbReference type="ARBA" id="ARBA00022989"/>
    </source>
</evidence>
<dbReference type="EMBL" id="AUZZ01002908">
    <property type="protein sequence ID" value="EQD58482.1"/>
    <property type="molecule type" value="Genomic_DNA"/>
</dbReference>
<dbReference type="GO" id="GO:0042773">
    <property type="term" value="P:ATP synthesis coupled electron transport"/>
    <property type="evidence" value="ECO:0007669"/>
    <property type="project" value="InterPro"/>
</dbReference>
<dbReference type="InterPro" id="IPR001516">
    <property type="entry name" value="Proton_antipo_N"/>
</dbReference>
<dbReference type="PRINTS" id="PR01434">
    <property type="entry name" value="NADHDHGNASE5"/>
</dbReference>
<dbReference type="GO" id="GO:0016020">
    <property type="term" value="C:membrane"/>
    <property type="evidence" value="ECO:0007669"/>
    <property type="project" value="UniProtKB-SubCell"/>
</dbReference>
<feature type="domain" description="NADH:quinone oxidoreductase/Mrp antiporter transmembrane" evidence="6">
    <location>
        <begin position="127"/>
        <end position="406"/>
    </location>
</feature>
<sequence length="594" mass="64745">MMFQALPLLSVVPLVAAGLLILAMHRDQASKYIAMAGSLISLLVIAVVVLYYVGGAYSVGWFSVAGYTFHITTTVMPLNALLLALVGIVTPLIFWYSFGYMDTRSEQSRYYFEMSLFAAAMMLFAISGNFITIFIAWEMLGITSYLLIGFWYAKKVVPDAARKAISTILIGDILFLAAIIVLWSAYHTLNIQALLSITGSSLYLKVALAFILVAAFTKSAQFPFNEWLSDAMEGPTPVSAFLHSSTMVKAGVFLVAILLPLYARAGLLMPILAIGIITAVIAVMNALSEHHIKKILAYSTMEDLALMFVALGFNNIFAAMMLFVVQTFYKALLFMSAGSMMKATGEEDIYKMYNLGMRTGRLLYISTIIGVLSLAGIFPLGGFFGKLGVDASSSSMYVYLILVAIDFLSSLYIFRWLYIPSRKNSGVSSFGYRTIPRSMMAPIAILAVLVLASGLAYLLLPMYYTAMVRFNIGLLGPLVETALVLAGIGSAYILYSRGKAPHVDASSLRYKLLHNSFFINAFYVSLLKGIEALGEGFDAVNDSINGVLNSGAYSFVVFGNALKRIENGSINTYAIAFAAGIIFLVIVFAMNLIK</sequence>
<dbReference type="PANTHER" id="PTHR42829">
    <property type="entry name" value="NADH-UBIQUINONE OXIDOREDUCTASE CHAIN 5"/>
    <property type="match status" value="1"/>
</dbReference>
<protein>
    <submittedName>
        <fullName evidence="8">Proton-translocating NADH-quinone oxidoreductase, chain L</fullName>
    </submittedName>
</protein>
<feature type="transmembrane region" description="Helical" evidence="5">
    <location>
        <begin position="32"/>
        <end position="54"/>
    </location>
</feature>
<feature type="transmembrane region" description="Helical" evidence="5">
    <location>
        <begin position="165"/>
        <end position="186"/>
    </location>
</feature>
<dbReference type="InterPro" id="IPR001750">
    <property type="entry name" value="ND/Mrp_TM"/>
</dbReference>
<evidence type="ECO:0000256" key="1">
    <source>
        <dbReference type="ARBA" id="ARBA00004141"/>
    </source>
</evidence>
<dbReference type="AlphaFoldDB" id="T1AM77"/>
<evidence type="ECO:0000256" key="2">
    <source>
        <dbReference type="ARBA" id="ARBA00022692"/>
    </source>
</evidence>
<feature type="transmembrane region" description="Helical" evidence="5">
    <location>
        <begin position="439"/>
        <end position="460"/>
    </location>
</feature>
<feature type="transmembrane region" description="Helical" evidence="5">
    <location>
        <begin position="472"/>
        <end position="495"/>
    </location>
</feature>
<feature type="transmembrane region" description="Helical" evidence="5">
    <location>
        <begin position="396"/>
        <end position="418"/>
    </location>
</feature>
<comment type="subcellular location">
    <subcellularLocation>
        <location evidence="1">Membrane</location>
        <topology evidence="1">Multi-pass membrane protein</topology>
    </subcellularLocation>
</comment>
<dbReference type="Pfam" id="PF00361">
    <property type="entry name" value="Proton_antipo_M"/>
    <property type="match status" value="1"/>
</dbReference>
<name>T1AM77_9ZZZZ</name>
<comment type="caution">
    <text evidence="8">The sequence shown here is derived from an EMBL/GenBank/DDBJ whole genome shotgun (WGS) entry which is preliminary data.</text>
</comment>
<evidence type="ECO:0000259" key="6">
    <source>
        <dbReference type="Pfam" id="PF00361"/>
    </source>
</evidence>
<feature type="transmembrane region" description="Helical" evidence="5">
    <location>
        <begin position="74"/>
        <end position="98"/>
    </location>
</feature>
<dbReference type="GO" id="GO:0008137">
    <property type="term" value="F:NADH dehydrogenase (ubiquinone) activity"/>
    <property type="evidence" value="ECO:0007669"/>
    <property type="project" value="InterPro"/>
</dbReference>